<gene>
    <name evidence="3 5" type="primary">menH</name>
    <name evidence="5" type="ORF">C6P11_02770</name>
</gene>
<dbReference type="GO" id="GO:0009234">
    <property type="term" value="P:menaquinone biosynthetic process"/>
    <property type="evidence" value="ECO:0007669"/>
    <property type="project" value="UniProtKB-UniRule"/>
</dbReference>
<sequence length="269" mass="29557">MDKLVLVNDYPYHVRIEGDGAPTWLFFHGFMGSFADYEQVQPGSTRVYLDLLGFGGQTPIVSAERFNATNQALDIVAILDTLGVEKVNLVGYSMGARLALAFAHQFPERLQQLFLESGTAGIADQTDREARVASDEQKADRIEREGMDAFVADWEKLPLFASQQNASAEQQAFMHEQRVNQTATNVANSLRGFGTGAMPNYWPELANLQVPVVLITGSDDAKFTVINDQMAEALPSVARIAVANAGHNVHFEQPTTVTNILMEYANDAD</sequence>
<dbReference type="EC" id="4.2.99.20" evidence="3"/>
<dbReference type="PRINTS" id="PR00111">
    <property type="entry name" value="ABHYDROLASE"/>
</dbReference>
<protein>
    <recommendedName>
        <fullName evidence="3">Putative 2-succinyl-6-hydroxy-2,4-cyclohexadiene-1-carboxylate synthase</fullName>
        <shortName evidence="3">SHCHC synthase</shortName>
        <ecNumber evidence="3">4.2.99.20</ecNumber>
    </recommendedName>
</protein>
<dbReference type="Pfam" id="PF00561">
    <property type="entry name" value="Abhydrolase_1"/>
    <property type="match status" value="1"/>
</dbReference>
<dbReference type="UniPathway" id="UPA00079"/>
<dbReference type="InterPro" id="IPR022485">
    <property type="entry name" value="SHCHC_synthase_MenH"/>
</dbReference>
<comment type="similarity">
    <text evidence="3">Belongs to the AB hydrolase superfamily. MenH family.</text>
</comment>
<dbReference type="PANTHER" id="PTHR42916">
    <property type="entry name" value="2-SUCCINYL-5-ENOLPYRUVYL-6-HYDROXY-3-CYCLOHEXENE-1-CARBOXYLATE SYNTHASE"/>
    <property type="match status" value="1"/>
</dbReference>
<evidence type="ECO:0000313" key="5">
    <source>
        <dbReference type="EMBL" id="TGE74682.1"/>
    </source>
</evidence>
<evidence type="ECO:0000259" key="4">
    <source>
        <dbReference type="Pfam" id="PF00561"/>
    </source>
</evidence>
<feature type="domain" description="AB hydrolase-1" evidence="4">
    <location>
        <begin position="25"/>
        <end position="254"/>
    </location>
</feature>
<dbReference type="EMBL" id="PVSN01000019">
    <property type="protein sequence ID" value="TGE74682.1"/>
    <property type="molecule type" value="Genomic_DNA"/>
</dbReference>
<reference evidence="5 6" key="1">
    <citation type="submission" date="2018-03" db="EMBL/GenBank/DDBJ databases">
        <title>Genome sequencing of Weissella confusa isolates.</title>
        <authorList>
            <person name="Kajala I."/>
            <person name="Baruah R."/>
            <person name="Bergsveinson J."/>
            <person name="Juvonen R."/>
            <person name="Ziola B."/>
        </authorList>
    </citation>
    <scope>NUCLEOTIDE SEQUENCE [LARGE SCALE GENOMIC DNA]</scope>
    <source>
        <strain evidence="5 6">VTT E-062653</strain>
    </source>
</reference>
<dbReference type="Gene3D" id="3.40.50.1820">
    <property type="entry name" value="alpha/beta hydrolase"/>
    <property type="match status" value="1"/>
</dbReference>
<dbReference type="SUPFAM" id="SSF53474">
    <property type="entry name" value="alpha/beta-Hydrolases"/>
    <property type="match status" value="1"/>
</dbReference>
<name>A0A4Z0S3B6_WEICO</name>
<comment type="catalytic activity">
    <reaction evidence="3">
        <text>5-enolpyruvoyl-6-hydroxy-2-succinyl-cyclohex-3-ene-1-carboxylate = (1R,6R)-6-hydroxy-2-succinyl-cyclohexa-2,4-diene-1-carboxylate + pyruvate</text>
        <dbReference type="Rhea" id="RHEA:25597"/>
        <dbReference type="ChEBI" id="CHEBI:15361"/>
        <dbReference type="ChEBI" id="CHEBI:58689"/>
        <dbReference type="ChEBI" id="CHEBI:58818"/>
        <dbReference type="EC" id="4.2.99.20"/>
    </reaction>
</comment>
<dbReference type="NCBIfam" id="TIGR03695">
    <property type="entry name" value="menH_SHCHC"/>
    <property type="match status" value="1"/>
</dbReference>
<keyword evidence="2 3" id="KW-0456">Lyase</keyword>
<organism evidence="5 6">
    <name type="scientific">Weissella confusa</name>
    <name type="common">Lactobacillus confusus</name>
    <dbReference type="NCBI Taxonomy" id="1583"/>
    <lineage>
        <taxon>Bacteria</taxon>
        <taxon>Bacillati</taxon>
        <taxon>Bacillota</taxon>
        <taxon>Bacilli</taxon>
        <taxon>Lactobacillales</taxon>
        <taxon>Lactobacillaceae</taxon>
        <taxon>Weissella</taxon>
    </lineage>
</organism>
<comment type="caution">
    <text evidence="5">The sequence shown here is derived from an EMBL/GenBank/DDBJ whole genome shotgun (WGS) entry which is preliminary data.</text>
</comment>
<dbReference type="AlphaFoldDB" id="A0A4Z0S3B6"/>
<evidence type="ECO:0000256" key="2">
    <source>
        <dbReference type="ARBA" id="ARBA00023239"/>
    </source>
</evidence>
<comment type="pathway">
    <text evidence="3">Quinol/quinone metabolism; menaquinone biosynthesis.</text>
</comment>
<dbReference type="PANTHER" id="PTHR42916:SF1">
    <property type="entry name" value="PROTEIN PHYLLO, CHLOROPLASTIC"/>
    <property type="match status" value="1"/>
</dbReference>
<comment type="pathway">
    <text evidence="3">Quinol/quinone metabolism; 1,4-dihydroxy-2-naphthoate biosynthesis; 1,4-dihydroxy-2-naphthoate from chorismate: step 3/7.</text>
</comment>
<dbReference type="InterPro" id="IPR029058">
    <property type="entry name" value="AB_hydrolase_fold"/>
</dbReference>
<evidence type="ECO:0000256" key="1">
    <source>
        <dbReference type="ARBA" id="ARBA00022428"/>
    </source>
</evidence>
<dbReference type="Proteomes" id="UP000297646">
    <property type="component" value="Unassembled WGS sequence"/>
</dbReference>
<comment type="subunit">
    <text evidence="3">Monomer.</text>
</comment>
<dbReference type="GO" id="GO:0070205">
    <property type="term" value="F:2-succinyl-6-hydroxy-2,4-cyclohexadiene-1-carboxylate synthase activity"/>
    <property type="evidence" value="ECO:0007669"/>
    <property type="project" value="UniProtKB-UniRule"/>
</dbReference>
<comment type="function">
    <text evidence="3">Catalyzes a proton abstraction reaction that results in 2,5-elimination of pyruvate from 2-succinyl-5-enolpyruvyl-6-hydroxy-3-cyclohexene-1-carboxylate (SEPHCHC) and the formation of 2-succinyl-6-hydroxy-2,4-cyclohexadiene-1-carboxylate (SHCHC).</text>
</comment>
<dbReference type="HAMAP" id="MF_01660">
    <property type="entry name" value="MenH"/>
    <property type="match status" value="1"/>
</dbReference>
<keyword evidence="1 3" id="KW-0474">Menaquinone biosynthesis</keyword>
<accession>A0A4Z0S3B6</accession>
<evidence type="ECO:0000256" key="3">
    <source>
        <dbReference type="HAMAP-Rule" id="MF_01660"/>
    </source>
</evidence>
<dbReference type="OrthoDB" id="9808398at2"/>
<dbReference type="RefSeq" id="WP_135518394.1">
    <property type="nucleotide sequence ID" value="NZ_PVSN01000019.1"/>
</dbReference>
<proteinExistence type="inferred from homology"/>
<dbReference type="InterPro" id="IPR000073">
    <property type="entry name" value="AB_hydrolase_1"/>
</dbReference>
<evidence type="ECO:0000313" key="6">
    <source>
        <dbReference type="Proteomes" id="UP000297646"/>
    </source>
</evidence>
<dbReference type="UniPathway" id="UPA01057">
    <property type="reaction ID" value="UER00900"/>
</dbReference>